<evidence type="ECO:0000256" key="7">
    <source>
        <dbReference type="ARBA" id="ARBA00022737"/>
    </source>
</evidence>
<evidence type="ECO:0000256" key="2">
    <source>
        <dbReference type="ARBA" id="ARBA00010011"/>
    </source>
</evidence>
<evidence type="ECO:0000256" key="6">
    <source>
        <dbReference type="ARBA" id="ARBA00022723"/>
    </source>
</evidence>
<evidence type="ECO:0000256" key="10">
    <source>
        <dbReference type="ARBA" id="ARBA00023145"/>
    </source>
</evidence>
<keyword evidence="19" id="KW-1185">Reference proteome</keyword>
<dbReference type="GeneID" id="109383663"/>
<dbReference type="InterPro" id="IPR051666">
    <property type="entry name" value="SP_Capacitation_Regulator"/>
</dbReference>
<dbReference type="Pfam" id="PF00040">
    <property type="entry name" value="fn2"/>
    <property type="match status" value="3"/>
</dbReference>
<feature type="binding site" evidence="14">
    <location>
        <position position="121"/>
    </location>
    <ligand>
        <name>Ca(2+)</name>
        <dbReference type="ChEBI" id="CHEBI:29108"/>
        <label>3</label>
    </ligand>
</feature>
<dbReference type="GO" id="GO:0004222">
    <property type="term" value="F:metalloendopeptidase activity"/>
    <property type="evidence" value="ECO:0007669"/>
    <property type="project" value="InterPro"/>
</dbReference>
<keyword evidence="7" id="KW-0677">Repeat</keyword>
<evidence type="ECO:0000256" key="17">
    <source>
        <dbReference type="SAM" id="SignalP"/>
    </source>
</evidence>
<evidence type="ECO:0000256" key="5">
    <source>
        <dbReference type="ARBA" id="ARBA00022670"/>
    </source>
</evidence>
<keyword evidence="9 14" id="KW-0862">Zinc</keyword>
<feature type="binding site" evidence="14">
    <location>
        <position position="146"/>
    </location>
    <ligand>
        <name>Ca(2+)</name>
        <dbReference type="ChEBI" id="CHEBI:29108"/>
        <label>3</label>
    </ligand>
</feature>
<dbReference type="SUPFAM" id="SSF55486">
    <property type="entry name" value="Metalloproteases ('zincins'), catalytic domain"/>
    <property type="match status" value="1"/>
</dbReference>
<feature type="binding site" evidence="14">
    <location>
        <position position="139"/>
    </location>
    <ligand>
        <name>Ca(2+)</name>
        <dbReference type="ChEBI" id="CHEBI:29108"/>
        <label>2</label>
    </ligand>
</feature>
<keyword evidence="12" id="KW-0278">Fertilization</keyword>
<dbReference type="PROSITE" id="PS00023">
    <property type="entry name" value="FN2_1"/>
    <property type="match status" value="1"/>
</dbReference>
<evidence type="ECO:0000256" key="3">
    <source>
        <dbReference type="ARBA" id="ARBA00010370"/>
    </source>
</evidence>
<keyword evidence="5" id="KW-0645">Protease</keyword>
<dbReference type="PRINTS" id="PR00013">
    <property type="entry name" value="FNTYPEII"/>
</dbReference>
<evidence type="ECO:0000256" key="1">
    <source>
        <dbReference type="ARBA" id="ARBA00004613"/>
    </source>
</evidence>
<feature type="binding site" evidence="14">
    <location>
        <position position="141"/>
    </location>
    <ligand>
        <name>Zn(2+)</name>
        <dbReference type="ChEBI" id="CHEBI:29105"/>
        <label>1</label>
    </ligand>
</feature>
<feature type="disulfide bond" evidence="15">
    <location>
        <begin position="284"/>
        <end position="310"/>
    </location>
</feature>
<feature type="domain" description="Fibronectin type-II" evidence="18">
    <location>
        <begin position="221"/>
        <end position="269"/>
    </location>
</feature>
<feature type="region of interest" description="Disordered" evidence="16">
    <location>
        <begin position="343"/>
        <end position="363"/>
    </location>
</feature>
<gene>
    <name evidence="20" type="primary">MMP2</name>
</gene>
<feature type="binding site" evidence="14">
    <location>
        <position position="103"/>
    </location>
    <ligand>
        <name>Ca(2+)</name>
        <dbReference type="ChEBI" id="CHEBI:29108"/>
        <label>2</label>
    </ligand>
</feature>
<dbReference type="GO" id="GO:0007565">
    <property type="term" value="P:female pregnancy"/>
    <property type="evidence" value="ECO:0007669"/>
    <property type="project" value="UniProtKB-ARBA"/>
</dbReference>
<dbReference type="InterPro" id="IPR001818">
    <property type="entry name" value="Pept_M10_metallopeptidase"/>
</dbReference>
<evidence type="ECO:0000256" key="15">
    <source>
        <dbReference type="PROSITE-ProRule" id="PRU00479"/>
    </source>
</evidence>
<dbReference type="GO" id="GO:0009986">
    <property type="term" value="C:cell surface"/>
    <property type="evidence" value="ECO:0007669"/>
    <property type="project" value="TreeGrafter"/>
</dbReference>
<dbReference type="InterPro" id="IPR013806">
    <property type="entry name" value="Kringle-like"/>
</dbReference>
<feature type="binding site" evidence="14">
    <location>
        <position position="125"/>
    </location>
    <ligand>
        <name>Ca(2+)</name>
        <dbReference type="ChEBI" id="CHEBI:29108"/>
        <label>3</label>
    </ligand>
</feature>
<keyword evidence="11 15" id="KW-1015">Disulfide bond</keyword>
<keyword evidence="8" id="KW-0378">Hydrolase</keyword>
<keyword evidence="6 14" id="KW-0479">Metal-binding</keyword>
<evidence type="ECO:0000256" key="16">
    <source>
        <dbReference type="SAM" id="MobiDB-lite"/>
    </source>
</evidence>
<dbReference type="PANTHER" id="PTHR22918">
    <property type="entry name" value="SEMINAL PLASMA PROTEIN"/>
    <property type="match status" value="1"/>
</dbReference>
<feature type="binding site" evidence="14">
    <location>
        <position position="128"/>
    </location>
    <ligand>
        <name>Zn(2+)</name>
        <dbReference type="ChEBI" id="CHEBI:29105"/>
        <label>1</label>
    </ligand>
</feature>
<dbReference type="InterPro" id="IPR021190">
    <property type="entry name" value="Pept_M10A"/>
</dbReference>
<dbReference type="FunFam" id="2.10.10.10:FF:000001">
    <property type="entry name" value="Fibronectin 1a isoform 1"/>
    <property type="match status" value="2"/>
</dbReference>
<keyword evidence="17" id="KW-0732">Signal</keyword>
<dbReference type="CTD" id="4313"/>
<comment type="similarity">
    <text evidence="3">Belongs to the peptidase M10A family.</text>
</comment>
<dbReference type="GO" id="GO:0008201">
    <property type="term" value="F:heparin binding"/>
    <property type="evidence" value="ECO:0007669"/>
    <property type="project" value="TreeGrafter"/>
</dbReference>
<evidence type="ECO:0000313" key="20">
    <source>
        <dbReference type="RefSeq" id="XP_019499843.1"/>
    </source>
</evidence>
<dbReference type="Gene3D" id="3.40.390.10">
    <property type="entry name" value="Collagenase (Catalytic Domain)"/>
    <property type="match status" value="1"/>
</dbReference>
<keyword evidence="4" id="KW-0964">Secreted</keyword>
<sequence>MTDARVARGALAGPLRALCVLGCLLGRAATRPSPIIKFPGDVAPKTDKELAVTLTCISPTSRIIGYTPDLDSETVDDAFSRAFQVWSDVTPLQFSRIHDGEADIMINFGRWEHGDGYPFDGKDGLLAHAFAPGPGVGGDSHFDDDEMWTLGEGQVVRVKYGNADGEFCKFPFLFNGKEYTSCTDTGRSDGFLWCSTTYNFDKDGKYGFCPHESLLTLGGNGDGQPCKFPFRFQGTTYNSCTTEGRTDGYRWCSTTEDYDRDKKYGFCPETVMSTVGGNSDGAPCVFPFTFLGKKHERCTSEGRGDGKMWCSTTDSYDDDRKWGFCPDQGTELWPWGRHTPPAPTAGLETFLSPHPPQASAVPP</sequence>
<evidence type="ECO:0000256" key="4">
    <source>
        <dbReference type="ARBA" id="ARBA00022525"/>
    </source>
</evidence>
<feature type="compositionally biased region" description="Pro residues" evidence="16">
    <location>
        <begin position="353"/>
        <end position="363"/>
    </location>
</feature>
<dbReference type="Proteomes" id="UP000694851">
    <property type="component" value="Unplaced"/>
</dbReference>
<dbReference type="KEGG" id="hai:109383663"/>
<dbReference type="InterPro" id="IPR006026">
    <property type="entry name" value="Peptidase_Metallo"/>
</dbReference>
<dbReference type="GO" id="GO:0006508">
    <property type="term" value="P:proteolysis"/>
    <property type="evidence" value="ECO:0007669"/>
    <property type="project" value="UniProtKB-KW"/>
</dbReference>
<dbReference type="OrthoDB" id="406838at2759"/>
<reference evidence="20" key="1">
    <citation type="submission" date="2025-08" db="UniProtKB">
        <authorList>
            <consortium name="RefSeq"/>
        </authorList>
    </citation>
    <scope>IDENTIFICATION</scope>
    <source>
        <tissue evidence="20">Muscle</tissue>
    </source>
</reference>
<accession>A0A8B7RHZ7</accession>
<dbReference type="PANTHER" id="PTHR22918:SF1">
    <property type="entry name" value="FIBRONECTIN TYPE-II DOMAIN-CONTAINING PROTEIN"/>
    <property type="match status" value="1"/>
</dbReference>
<dbReference type="SMART" id="SM00235">
    <property type="entry name" value="ZnMc"/>
    <property type="match status" value="1"/>
</dbReference>
<comment type="cofactor">
    <cofactor evidence="14">
        <name>Zn(2+)</name>
        <dbReference type="ChEBI" id="CHEBI:29105"/>
    </cofactor>
    <text evidence="14">Binds 2 Zn(2+) ions per subunit.</text>
</comment>
<dbReference type="InterPro" id="IPR024079">
    <property type="entry name" value="MetalloPept_cat_dom_sf"/>
</dbReference>
<dbReference type="Pfam" id="PF00413">
    <property type="entry name" value="Peptidase_M10"/>
    <property type="match status" value="1"/>
</dbReference>
<evidence type="ECO:0000313" key="19">
    <source>
        <dbReference type="Proteomes" id="UP000694851"/>
    </source>
</evidence>
<feature type="binding site" evidence="14">
    <location>
        <position position="113"/>
    </location>
    <ligand>
        <name>Zn(2+)</name>
        <dbReference type="ChEBI" id="CHEBI:29105"/>
        <label>1</label>
    </ligand>
</feature>
<feature type="disulfide bond" evidence="15">
    <location>
        <begin position="182"/>
        <end position="209"/>
    </location>
</feature>
<feature type="signal peptide" evidence="17">
    <location>
        <begin position="1"/>
        <end position="30"/>
    </location>
</feature>
<dbReference type="SUPFAM" id="SSF57440">
    <property type="entry name" value="Kringle-like"/>
    <property type="match status" value="3"/>
</dbReference>
<dbReference type="Gene3D" id="2.10.10.10">
    <property type="entry name" value="Fibronectin, type II, collagen-binding"/>
    <property type="match status" value="3"/>
</dbReference>
<comment type="similarity">
    <text evidence="2">Belongs to the seminal plasma protein family.</text>
</comment>
<evidence type="ECO:0000256" key="14">
    <source>
        <dbReference type="PIRSR" id="PIRSR621190-2"/>
    </source>
</evidence>
<dbReference type="GO" id="GO:0031012">
    <property type="term" value="C:extracellular matrix"/>
    <property type="evidence" value="ECO:0007669"/>
    <property type="project" value="InterPro"/>
</dbReference>
<evidence type="ECO:0000256" key="9">
    <source>
        <dbReference type="ARBA" id="ARBA00022833"/>
    </source>
</evidence>
<evidence type="ECO:0000259" key="18">
    <source>
        <dbReference type="PROSITE" id="PS51092"/>
    </source>
</evidence>
<proteinExistence type="inferred from homology"/>
<feature type="disulfide bond" evidence="15">
    <location>
        <begin position="298"/>
        <end position="325"/>
    </location>
</feature>
<keyword evidence="14" id="KW-0106">Calcium</keyword>
<evidence type="ECO:0000256" key="8">
    <source>
        <dbReference type="ARBA" id="ARBA00022801"/>
    </source>
</evidence>
<evidence type="ECO:0000256" key="12">
    <source>
        <dbReference type="ARBA" id="ARBA00023279"/>
    </source>
</evidence>
<dbReference type="SMART" id="SM00059">
    <property type="entry name" value="FN2"/>
    <property type="match status" value="3"/>
</dbReference>
<feature type="binding site" evidence="14">
    <location>
        <position position="144"/>
    </location>
    <ligand>
        <name>Ca(2+)</name>
        <dbReference type="ChEBI" id="CHEBI:29108"/>
        <label>1</label>
    </ligand>
</feature>
<dbReference type="GO" id="GO:0048646">
    <property type="term" value="P:anatomical structure formation involved in morphogenesis"/>
    <property type="evidence" value="ECO:0007669"/>
    <property type="project" value="UniProtKB-ARBA"/>
</dbReference>
<feature type="non-terminal residue" evidence="20">
    <location>
        <position position="363"/>
    </location>
</feature>
<feature type="disulfide bond" evidence="15">
    <location>
        <begin position="226"/>
        <end position="252"/>
    </location>
</feature>
<dbReference type="PROSITE" id="PS51092">
    <property type="entry name" value="FN2_2"/>
    <property type="match status" value="3"/>
</dbReference>
<dbReference type="AlphaFoldDB" id="A0A8B7RHZ7"/>
<feature type="binding site" evidence="14">
    <location>
        <position position="69"/>
    </location>
    <ligand>
        <name>Ca(2+)</name>
        <dbReference type="ChEBI" id="CHEBI:29108"/>
        <label>1</label>
    </ligand>
</feature>
<feature type="binding site" evidence="14">
    <location>
        <position position="115"/>
    </location>
    <ligand>
        <name>Zn(2+)</name>
        <dbReference type="ChEBI" id="CHEBI:29105"/>
        <label>1</label>
    </ligand>
</feature>
<dbReference type="PRINTS" id="PR00138">
    <property type="entry name" value="MATRIXIN"/>
</dbReference>
<feature type="domain" description="Fibronectin type-II" evidence="18">
    <location>
        <begin position="163"/>
        <end position="211"/>
    </location>
</feature>
<dbReference type="FunFam" id="2.10.10.10:FF:000002">
    <property type="entry name" value="72 kDa type IV collagenase"/>
    <property type="match status" value="1"/>
</dbReference>
<feature type="chain" id="PRO_5034234557" evidence="17">
    <location>
        <begin position="31"/>
        <end position="363"/>
    </location>
</feature>
<dbReference type="GO" id="GO:0008270">
    <property type="term" value="F:zinc ion binding"/>
    <property type="evidence" value="ECO:0007669"/>
    <property type="project" value="InterPro"/>
</dbReference>
<dbReference type="GO" id="GO:0005576">
    <property type="term" value="C:extracellular region"/>
    <property type="evidence" value="ECO:0007669"/>
    <property type="project" value="UniProtKB-SubCell"/>
</dbReference>
<evidence type="ECO:0000256" key="13">
    <source>
        <dbReference type="ARBA" id="ARBA00026006"/>
    </source>
</evidence>
<feature type="binding site" evidence="14">
    <location>
        <position position="146"/>
    </location>
    <ligand>
        <name>Ca(2+)</name>
        <dbReference type="ChEBI" id="CHEBI:29108"/>
        <label>1</label>
    </ligand>
</feature>
<protein>
    <submittedName>
        <fullName evidence="20">72 kDa type IV collagenase</fullName>
    </submittedName>
</protein>
<evidence type="ECO:0000256" key="11">
    <source>
        <dbReference type="ARBA" id="ARBA00023157"/>
    </source>
</evidence>
<feature type="binding site" evidence="14">
    <location>
        <position position="137"/>
    </location>
    <ligand>
        <name>Ca(2+)</name>
        <dbReference type="ChEBI" id="CHEBI:29108"/>
        <label>2</label>
    </ligand>
</feature>
<organism evidence="19 20">
    <name type="scientific">Hipposideros armiger</name>
    <name type="common">Great Himalayan leaf-nosed bat</name>
    <dbReference type="NCBI Taxonomy" id="186990"/>
    <lineage>
        <taxon>Eukaryota</taxon>
        <taxon>Metazoa</taxon>
        <taxon>Chordata</taxon>
        <taxon>Craniata</taxon>
        <taxon>Vertebrata</taxon>
        <taxon>Euteleostomi</taxon>
        <taxon>Mammalia</taxon>
        <taxon>Eutheria</taxon>
        <taxon>Laurasiatheria</taxon>
        <taxon>Chiroptera</taxon>
        <taxon>Yinpterochiroptera</taxon>
        <taxon>Rhinolophoidea</taxon>
        <taxon>Hipposideridae</taxon>
        <taxon>Hipposideros</taxon>
    </lineage>
</organism>
<dbReference type="InterPro" id="IPR000562">
    <property type="entry name" value="FN_type2_dom"/>
</dbReference>
<feature type="disulfide bond" evidence="15">
    <location>
        <begin position="168"/>
        <end position="194"/>
    </location>
</feature>
<feature type="disulfide bond" evidence="15">
    <location>
        <begin position="240"/>
        <end position="267"/>
    </location>
</feature>
<feature type="binding site" evidence="14">
    <location>
        <position position="120"/>
    </location>
    <ligand>
        <name>Ca(2+)</name>
        <dbReference type="ChEBI" id="CHEBI:29108"/>
        <label>3</label>
    </ligand>
</feature>
<comment type="cofactor">
    <cofactor evidence="14">
        <name>Ca(2+)</name>
        <dbReference type="ChEBI" id="CHEBI:29108"/>
    </cofactor>
    <text evidence="14">Can bind about 5 Ca(2+) ions per subunit.</text>
</comment>
<name>A0A8B7RHZ7_HIPAR</name>
<dbReference type="CDD" id="cd00062">
    <property type="entry name" value="FN2"/>
    <property type="match status" value="3"/>
</dbReference>
<keyword evidence="10" id="KW-0865">Zymogen</keyword>
<comment type="subcellular location">
    <subcellularLocation>
        <location evidence="1">Secreted</location>
    </subcellularLocation>
</comment>
<feature type="domain" description="Fibronectin type-II" evidence="18">
    <location>
        <begin position="279"/>
        <end position="327"/>
    </location>
</feature>
<feature type="binding site" evidence="14">
    <location>
        <position position="143"/>
    </location>
    <ligand>
        <name>Ca(2+)</name>
        <dbReference type="ChEBI" id="CHEBI:29108"/>
        <label>3</label>
    </ligand>
</feature>
<dbReference type="InterPro" id="IPR036943">
    <property type="entry name" value="FN_type2_sf"/>
</dbReference>
<dbReference type="RefSeq" id="XP_019499843.1">
    <property type="nucleotide sequence ID" value="XM_019644298.1"/>
</dbReference>
<comment type="subunit">
    <text evidence="13">Interacts (via the C-terminal hemopexin-like domains-containing region) with the integrin alpha-V/beta-3; the interaction promotes vascular invasion in angiogenic vessels and melamoma cells. Interacts (via the C-terminal PEX domain) with TIMP2 (via the C-terminal); the interaction inhibits the degradation activity. Interacts with GSK3B.</text>
</comment>